<keyword evidence="1" id="KW-0472">Membrane</keyword>
<evidence type="ECO:0000313" key="2">
    <source>
        <dbReference type="EMBL" id="MDG0866598.1"/>
    </source>
</evidence>
<dbReference type="AlphaFoldDB" id="A0AAJ5ZLI1"/>
<reference evidence="4 5" key="1">
    <citation type="submission" date="2019-11" db="EMBL/GenBank/DDBJ databases">
        <authorList>
            <person name="Cho J.-C."/>
        </authorList>
    </citation>
    <scope>NUCLEOTIDE SEQUENCE [LARGE SCALE GENOMIC DNA]</scope>
    <source>
        <strain evidence="3 4">JH1073</strain>
        <strain evidence="2 5">JH702</strain>
    </source>
</reference>
<keyword evidence="1" id="KW-1133">Transmembrane helix</keyword>
<proteinExistence type="predicted"/>
<protein>
    <recommendedName>
        <fullName evidence="6">VanZ-like domain-containing protein</fullName>
    </recommendedName>
</protein>
<organism evidence="3 4">
    <name type="scientific">Candidatus Lucifugimonas marina</name>
    <dbReference type="NCBI Taxonomy" id="3038979"/>
    <lineage>
        <taxon>Bacteria</taxon>
        <taxon>Bacillati</taxon>
        <taxon>Chloroflexota</taxon>
        <taxon>Dehalococcoidia</taxon>
        <taxon>SAR202 cluster</taxon>
        <taxon>Candidatus Lucifugimonadales</taxon>
        <taxon>Candidatus Lucifugimonadaceae</taxon>
        <taxon>Candidatus Lucifugimonas</taxon>
    </lineage>
</organism>
<dbReference type="NCBIfam" id="NF037970">
    <property type="entry name" value="vanZ_1"/>
    <property type="match status" value="1"/>
</dbReference>
<accession>A0AAJ5ZLI1</accession>
<evidence type="ECO:0000256" key="1">
    <source>
        <dbReference type="SAM" id="Phobius"/>
    </source>
</evidence>
<keyword evidence="1" id="KW-0812">Transmembrane</keyword>
<evidence type="ECO:0008006" key="6">
    <source>
        <dbReference type="Google" id="ProtNLM"/>
    </source>
</evidence>
<name>A0AAJ5ZLI1_9CHLR</name>
<dbReference type="EMBL" id="CP046147">
    <property type="protein sequence ID" value="WFG40832.1"/>
    <property type="molecule type" value="Genomic_DNA"/>
</dbReference>
<gene>
    <name evidence="2" type="ORF">GKO46_05850</name>
    <name evidence="3" type="ORF">GKO48_14095</name>
</gene>
<evidence type="ECO:0000313" key="5">
    <source>
        <dbReference type="Proteomes" id="UP001321249"/>
    </source>
</evidence>
<dbReference type="EMBL" id="WMBE01000002">
    <property type="protein sequence ID" value="MDG0866598.1"/>
    <property type="molecule type" value="Genomic_DNA"/>
</dbReference>
<sequence length="62" mass="6739">MFVAPVYGILDELHQSNVEGRTSEVIDVVADVFGAVLVVVFWFLIRTYRSGSGSDSDSGSNE</sequence>
<reference evidence="4" key="3">
    <citation type="submission" date="2023-06" db="EMBL/GenBank/DDBJ databases">
        <title>Pangenomics reveal diversification of enzyme families and niche specialization in globally abundant SAR202 bacteria.</title>
        <authorList>
            <person name="Saw J.H.W."/>
        </authorList>
    </citation>
    <scope>NUCLEOTIDE SEQUENCE [LARGE SCALE GENOMIC DNA]</scope>
    <source>
        <strain evidence="4">JH1073</strain>
    </source>
</reference>
<evidence type="ECO:0000313" key="3">
    <source>
        <dbReference type="EMBL" id="WFG40832.1"/>
    </source>
</evidence>
<evidence type="ECO:0000313" key="4">
    <source>
        <dbReference type="Proteomes" id="UP001219901"/>
    </source>
</evidence>
<dbReference type="Proteomes" id="UP001219901">
    <property type="component" value="Chromosome"/>
</dbReference>
<dbReference type="RefSeq" id="WP_350340457.1">
    <property type="nucleotide sequence ID" value="NZ_CP046146.1"/>
</dbReference>
<reference evidence="3" key="2">
    <citation type="journal article" date="2023" name="Nat. Commun.">
        <title>Cultivation of marine bacteria of the SAR202 clade.</title>
        <authorList>
            <person name="Lim Y."/>
            <person name="Seo J.H."/>
            <person name="Giovannoni S.J."/>
            <person name="Kang I."/>
            <person name="Cho J.C."/>
        </authorList>
    </citation>
    <scope>NUCLEOTIDE SEQUENCE</scope>
    <source>
        <strain evidence="3">JH1073</strain>
    </source>
</reference>
<keyword evidence="4" id="KW-1185">Reference proteome</keyword>
<feature type="transmembrane region" description="Helical" evidence="1">
    <location>
        <begin position="25"/>
        <end position="45"/>
    </location>
</feature>
<dbReference type="Proteomes" id="UP001321249">
    <property type="component" value="Unassembled WGS sequence"/>
</dbReference>